<dbReference type="Pfam" id="PF22942">
    <property type="entry name" value="DUF7025"/>
    <property type="match status" value="1"/>
</dbReference>
<dbReference type="PANTHER" id="PTHR46411:SF3">
    <property type="entry name" value="AAA+ ATPASE DOMAIN-CONTAINING PROTEIN"/>
    <property type="match status" value="1"/>
</dbReference>
<comment type="caution">
    <text evidence="3">The sequence shown here is derived from an EMBL/GenBank/DDBJ whole genome shotgun (WGS) entry which is preliminary data.</text>
</comment>
<dbReference type="InterPro" id="IPR003593">
    <property type="entry name" value="AAA+_ATPase"/>
</dbReference>
<evidence type="ECO:0000313" key="3">
    <source>
        <dbReference type="EMBL" id="KAK4207662.1"/>
    </source>
</evidence>
<dbReference type="AlphaFoldDB" id="A0AAN6Y005"/>
<dbReference type="Gene3D" id="3.40.50.300">
    <property type="entry name" value="P-loop containing nucleotide triphosphate hydrolases"/>
    <property type="match status" value="1"/>
</dbReference>
<organism evidence="3 4">
    <name type="scientific">Rhypophila decipiens</name>
    <dbReference type="NCBI Taxonomy" id="261697"/>
    <lineage>
        <taxon>Eukaryota</taxon>
        <taxon>Fungi</taxon>
        <taxon>Dikarya</taxon>
        <taxon>Ascomycota</taxon>
        <taxon>Pezizomycotina</taxon>
        <taxon>Sordariomycetes</taxon>
        <taxon>Sordariomycetidae</taxon>
        <taxon>Sordariales</taxon>
        <taxon>Naviculisporaceae</taxon>
        <taxon>Rhypophila</taxon>
    </lineage>
</organism>
<dbReference type="SUPFAM" id="SSF52540">
    <property type="entry name" value="P-loop containing nucleoside triphosphate hydrolases"/>
    <property type="match status" value="1"/>
</dbReference>
<accession>A0AAN6Y005</accession>
<evidence type="ECO:0000313" key="4">
    <source>
        <dbReference type="Proteomes" id="UP001301769"/>
    </source>
</evidence>
<proteinExistence type="predicted"/>
<name>A0AAN6Y005_9PEZI</name>
<dbReference type="CDD" id="cd19481">
    <property type="entry name" value="RecA-like_protease"/>
    <property type="match status" value="1"/>
</dbReference>
<reference evidence="3" key="1">
    <citation type="journal article" date="2023" name="Mol. Phylogenet. Evol.">
        <title>Genome-scale phylogeny and comparative genomics of the fungal order Sordariales.</title>
        <authorList>
            <person name="Hensen N."/>
            <person name="Bonometti L."/>
            <person name="Westerberg I."/>
            <person name="Brannstrom I.O."/>
            <person name="Guillou S."/>
            <person name="Cros-Aarteil S."/>
            <person name="Calhoun S."/>
            <person name="Haridas S."/>
            <person name="Kuo A."/>
            <person name="Mondo S."/>
            <person name="Pangilinan J."/>
            <person name="Riley R."/>
            <person name="LaButti K."/>
            <person name="Andreopoulos B."/>
            <person name="Lipzen A."/>
            <person name="Chen C."/>
            <person name="Yan M."/>
            <person name="Daum C."/>
            <person name="Ng V."/>
            <person name="Clum A."/>
            <person name="Steindorff A."/>
            <person name="Ohm R.A."/>
            <person name="Martin F."/>
            <person name="Silar P."/>
            <person name="Natvig D.O."/>
            <person name="Lalanne C."/>
            <person name="Gautier V."/>
            <person name="Ament-Velasquez S.L."/>
            <person name="Kruys A."/>
            <person name="Hutchinson M.I."/>
            <person name="Powell A.J."/>
            <person name="Barry K."/>
            <person name="Miller A.N."/>
            <person name="Grigoriev I.V."/>
            <person name="Debuchy R."/>
            <person name="Gladieux P."/>
            <person name="Hiltunen Thoren M."/>
            <person name="Johannesson H."/>
        </authorList>
    </citation>
    <scope>NUCLEOTIDE SEQUENCE</scope>
    <source>
        <strain evidence="3">PSN293</strain>
    </source>
</reference>
<keyword evidence="4" id="KW-1185">Reference proteome</keyword>
<dbReference type="Proteomes" id="UP001301769">
    <property type="component" value="Unassembled WGS sequence"/>
</dbReference>
<dbReference type="InterPro" id="IPR003959">
    <property type="entry name" value="ATPase_AAA_core"/>
</dbReference>
<reference evidence="3" key="2">
    <citation type="submission" date="2023-05" db="EMBL/GenBank/DDBJ databases">
        <authorList>
            <consortium name="Lawrence Berkeley National Laboratory"/>
            <person name="Steindorff A."/>
            <person name="Hensen N."/>
            <person name="Bonometti L."/>
            <person name="Westerberg I."/>
            <person name="Brannstrom I.O."/>
            <person name="Guillou S."/>
            <person name="Cros-Aarteil S."/>
            <person name="Calhoun S."/>
            <person name="Haridas S."/>
            <person name="Kuo A."/>
            <person name="Mondo S."/>
            <person name="Pangilinan J."/>
            <person name="Riley R."/>
            <person name="Labutti K."/>
            <person name="Andreopoulos B."/>
            <person name="Lipzen A."/>
            <person name="Chen C."/>
            <person name="Yanf M."/>
            <person name="Daum C."/>
            <person name="Ng V."/>
            <person name="Clum A."/>
            <person name="Ohm R."/>
            <person name="Martin F."/>
            <person name="Silar P."/>
            <person name="Natvig D."/>
            <person name="Lalanne C."/>
            <person name="Gautier V."/>
            <person name="Ament-Velasquez S.L."/>
            <person name="Kruys A."/>
            <person name="Hutchinson M.I."/>
            <person name="Powell A.J."/>
            <person name="Barry K."/>
            <person name="Miller A.N."/>
            <person name="Grigoriev I.V."/>
            <person name="Debuchy R."/>
            <person name="Gladieux P."/>
            <person name="Thoren M.H."/>
            <person name="Johannesson H."/>
        </authorList>
    </citation>
    <scope>NUCLEOTIDE SEQUENCE</scope>
    <source>
        <strain evidence="3">PSN293</strain>
    </source>
</reference>
<dbReference type="SMART" id="SM00382">
    <property type="entry name" value="AAA"/>
    <property type="match status" value="1"/>
</dbReference>
<dbReference type="GO" id="GO:0016887">
    <property type="term" value="F:ATP hydrolysis activity"/>
    <property type="evidence" value="ECO:0007669"/>
    <property type="project" value="InterPro"/>
</dbReference>
<dbReference type="PANTHER" id="PTHR46411">
    <property type="entry name" value="FAMILY ATPASE, PUTATIVE-RELATED"/>
    <property type="match status" value="1"/>
</dbReference>
<gene>
    <name evidence="3" type="ORF">QBC37DRAFT_433089</name>
</gene>
<dbReference type="GO" id="GO:0005524">
    <property type="term" value="F:ATP binding"/>
    <property type="evidence" value="ECO:0007669"/>
    <property type="project" value="InterPro"/>
</dbReference>
<feature type="region of interest" description="Disordered" evidence="1">
    <location>
        <begin position="664"/>
        <end position="691"/>
    </location>
</feature>
<protein>
    <submittedName>
        <fullName evidence="3">P-loop containing nucleoside triphosphate hydrolase</fullName>
    </submittedName>
</protein>
<feature type="domain" description="AAA+ ATPase" evidence="2">
    <location>
        <begin position="454"/>
        <end position="579"/>
    </location>
</feature>
<keyword evidence="3" id="KW-0378">Hydrolase</keyword>
<evidence type="ECO:0000259" key="2">
    <source>
        <dbReference type="SMART" id="SM00382"/>
    </source>
</evidence>
<dbReference type="EMBL" id="MU858280">
    <property type="protein sequence ID" value="KAK4207662.1"/>
    <property type="molecule type" value="Genomic_DNA"/>
</dbReference>
<evidence type="ECO:0000256" key="1">
    <source>
        <dbReference type="SAM" id="MobiDB-lite"/>
    </source>
</evidence>
<dbReference type="Pfam" id="PF00004">
    <property type="entry name" value="AAA"/>
    <property type="match status" value="1"/>
</dbReference>
<dbReference type="InterPro" id="IPR054289">
    <property type="entry name" value="DUF7025"/>
</dbReference>
<sequence>MAYYGDSVGDSPGSTVMKMNDLDWGVQYDTGQSPALLQGAGLECELKRFDSLFNARGDKFRLPMGTSHIINHERDDSASSALVLTKHWNKDKELDFTELEIKSPYIKAALKAVVPQYKDFQIQVKHIVIRNEPQCIFHFREEIQRYGCQLQDSQAAKHVLFLLQYMWRELSTEMFTFFSTLGSSDGPATIDFAGLWMAFRPGDLIFLKPATAVDDDRVLRFKSMDRCRCSLSFCPRDKWTIEGTFIDYDGTKYGHDTMSVDIKKYEGCRSLQELAAFPLRYHDRNNEIRSRLIARGQKFCGLHGMHHRRYDGVAELLGDDRNVSMHGEDDYFPSRSTLVNGRIIVDAFAFEEARPAHSICFASLEKTFEAEKGQKLELSDDEYIICTSTISGFSLNERKWGNFKIDLIQPLEFNESAFHSLILDEHYKKQILSLVKFHSEERVKFDDFIQGKGKGMVFLLHGAPGVGKTLTAESVADFCERPLLRLDASCLGTTATEVEASLSSIFRFATKWRAVALLDEADVFLEQRQTNNLKHNALVSVFLRALEYYEGILFLTTNRVDSFDTAFKSRIHLAIKYPELDAASRRKLWYNFLSQTSAETAEYFDRSGMLDELKKVPLNGRQIKNIVRTAFTLAVSDGMAIQISHIRSALQPLKDFDADVEKSKLERKRMADTEEPEPDRLSKRVRGDTFR</sequence>
<dbReference type="InterPro" id="IPR027417">
    <property type="entry name" value="P-loop_NTPase"/>
</dbReference>